<proteinExistence type="predicted"/>
<sequence length="122" mass="13772">MKIKIVTESTETLAELNNTKTASAVSEALPFESIAHRWGEEVYFEIPLEFETEDGKEVLEVGDIAYWPPGKSMCIFFGPTPSSKNDEVRAYSPVTVFGRIIEDARIFRNVKDGERIRVEIAD</sequence>
<evidence type="ECO:0000313" key="2">
    <source>
        <dbReference type="EMBL" id="KPQ43981.1"/>
    </source>
</evidence>
<dbReference type="InterPro" id="IPR025658">
    <property type="entry name" value="Cyclophilin_TM1367"/>
</dbReference>
<protein>
    <recommendedName>
        <fullName evidence="1">Cyclophilin TM1367-like domain-containing protein</fullName>
    </recommendedName>
</protein>
<evidence type="ECO:0000259" key="1">
    <source>
        <dbReference type="Pfam" id="PF04126"/>
    </source>
</evidence>
<name>A0A0P8CB05_9EURY</name>
<dbReference type="InterPro" id="IPR029000">
    <property type="entry name" value="Cyclophilin-like_dom_sf"/>
</dbReference>
<comment type="caution">
    <text evidence="2">The sequence shown here is derived from an EMBL/GenBank/DDBJ whole genome shotgun (WGS) entry which is preliminary data.</text>
</comment>
<gene>
    <name evidence="2" type="ORF">MPEBLZ_01449</name>
</gene>
<dbReference type="EMBL" id="LKCM01000118">
    <property type="protein sequence ID" value="KPQ43981.1"/>
    <property type="molecule type" value="Genomic_DNA"/>
</dbReference>
<accession>A0A0P8CB05</accession>
<feature type="domain" description="Cyclophilin TM1367-like" evidence="1">
    <location>
        <begin position="1"/>
        <end position="119"/>
    </location>
</feature>
<reference evidence="2 3" key="1">
    <citation type="submission" date="2015-09" db="EMBL/GenBank/DDBJ databases">
        <title>A metagenomics-based metabolic model of nitrate-dependent anaerobic oxidation of methane by Methanoperedens-like archaea.</title>
        <authorList>
            <person name="Arshad A."/>
            <person name="Speth D.R."/>
            <person name="De Graaf R.M."/>
            <person name="Op Den Camp H.J."/>
            <person name="Jetten M.S."/>
            <person name="Welte C.U."/>
        </authorList>
    </citation>
    <scope>NUCLEOTIDE SEQUENCE [LARGE SCALE GENOMIC DNA]</scope>
</reference>
<dbReference type="Pfam" id="PF04126">
    <property type="entry name" value="Cyclophil_like"/>
    <property type="match status" value="1"/>
</dbReference>
<dbReference type="PIRSF" id="PIRSF006456">
    <property type="entry name" value="UCP006456"/>
    <property type="match status" value="1"/>
</dbReference>
<dbReference type="SUPFAM" id="SSF50891">
    <property type="entry name" value="Cyclophilin-like"/>
    <property type="match status" value="1"/>
</dbReference>
<dbReference type="Gene3D" id="2.40.100.20">
    <property type="match status" value="1"/>
</dbReference>
<organism evidence="2 3">
    <name type="scientific">Candidatus Methanoperedens nitratireducens</name>
    <dbReference type="NCBI Taxonomy" id="1392998"/>
    <lineage>
        <taxon>Archaea</taxon>
        <taxon>Methanobacteriati</taxon>
        <taxon>Methanobacteriota</taxon>
        <taxon>Stenosarchaea group</taxon>
        <taxon>Methanomicrobia</taxon>
        <taxon>Methanosarcinales</taxon>
        <taxon>ANME-2 cluster</taxon>
        <taxon>Candidatus Methanoperedentaceae</taxon>
        <taxon>Candidatus Methanoperedens</taxon>
    </lineage>
</organism>
<dbReference type="Proteomes" id="UP000050360">
    <property type="component" value="Unassembled WGS sequence"/>
</dbReference>
<evidence type="ECO:0000313" key="3">
    <source>
        <dbReference type="Proteomes" id="UP000050360"/>
    </source>
</evidence>
<dbReference type="AlphaFoldDB" id="A0A0P8CB05"/>
<dbReference type="InterPro" id="IPR007256">
    <property type="entry name" value="TM1367-like"/>
</dbReference>